<keyword evidence="3" id="KW-1185">Reference proteome</keyword>
<evidence type="ECO:0000256" key="1">
    <source>
        <dbReference type="SAM" id="Phobius"/>
    </source>
</evidence>
<feature type="transmembrane region" description="Helical" evidence="1">
    <location>
        <begin position="98"/>
        <end position="119"/>
    </location>
</feature>
<gene>
    <name evidence="2" type="ORF">CDQ92_07995</name>
</gene>
<evidence type="ECO:0000313" key="2">
    <source>
        <dbReference type="EMBL" id="OWQ97022.1"/>
    </source>
</evidence>
<keyword evidence="1" id="KW-0812">Transmembrane</keyword>
<feature type="transmembrane region" description="Helical" evidence="1">
    <location>
        <begin position="131"/>
        <end position="152"/>
    </location>
</feature>
<protein>
    <submittedName>
        <fullName evidence="2">Uncharacterized protein</fullName>
    </submittedName>
</protein>
<dbReference type="OrthoDB" id="9841451at2"/>
<dbReference type="Proteomes" id="UP000197361">
    <property type="component" value="Unassembled WGS sequence"/>
</dbReference>
<feature type="transmembrane region" description="Helical" evidence="1">
    <location>
        <begin position="66"/>
        <end position="86"/>
    </location>
</feature>
<organism evidence="2 3">
    <name type="scientific">Sphingopyxis bauzanensis</name>
    <dbReference type="NCBI Taxonomy" id="651663"/>
    <lineage>
        <taxon>Bacteria</taxon>
        <taxon>Pseudomonadati</taxon>
        <taxon>Pseudomonadota</taxon>
        <taxon>Alphaproteobacteria</taxon>
        <taxon>Sphingomonadales</taxon>
        <taxon>Sphingomonadaceae</taxon>
        <taxon>Sphingopyxis</taxon>
    </lineage>
</organism>
<comment type="caution">
    <text evidence="2">The sequence shown here is derived from an EMBL/GenBank/DDBJ whole genome shotgun (WGS) entry which is preliminary data.</text>
</comment>
<sequence>MDIVQWIGVWVFGAAAAACLVAGTRPWPLLGLANACFAIEAAVSWRRRLPETIRSAVSEATGSLGLLHLATLLLVIAAGLFVLAKLRQPAADGANSGAATATLLSALLFLVDTASLGGIDTLLYREANGLPVIGWLWSLLGAATILAALSAARRSGANKR</sequence>
<accession>A0A246JWT6</accession>
<keyword evidence="1" id="KW-0472">Membrane</keyword>
<reference evidence="2 3" key="1">
    <citation type="journal article" date="2010" name="Int. J. Syst. Evol. Microbiol.">
        <title>Sphingopyxis bauzanensis sp. nov., a psychrophilic bacterium isolated from soil.</title>
        <authorList>
            <person name="Zhang D.C."/>
            <person name="Liu H.C."/>
            <person name="Xin Y.H."/>
            <person name="Zhou Y.G."/>
            <person name="Schinner F."/>
            <person name="Margesin R."/>
        </authorList>
    </citation>
    <scope>NUCLEOTIDE SEQUENCE [LARGE SCALE GENOMIC DNA]</scope>
    <source>
        <strain evidence="2 3">DSM 22271</strain>
    </source>
</reference>
<keyword evidence="1" id="KW-1133">Transmembrane helix</keyword>
<dbReference type="AlphaFoldDB" id="A0A246JWT6"/>
<feature type="transmembrane region" description="Helical" evidence="1">
    <location>
        <begin position="6"/>
        <end position="22"/>
    </location>
</feature>
<proteinExistence type="predicted"/>
<dbReference type="EMBL" id="NISK01000002">
    <property type="protein sequence ID" value="OWQ97022.1"/>
    <property type="molecule type" value="Genomic_DNA"/>
</dbReference>
<evidence type="ECO:0000313" key="3">
    <source>
        <dbReference type="Proteomes" id="UP000197361"/>
    </source>
</evidence>
<dbReference type="RefSeq" id="WP_088440877.1">
    <property type="nucleotide sequence ID" value="NZ_BMMC01000003.1"/>
</dbReference>
<name>A0A246JWT6_9SPHN</name>